<dbReference type="Pfam" id="PF16925">
    <property type="entry name" value="TetR_C_13"/>
    <property type="match status" value="1"/>
</dbReference>
<keyword evidence="2 4" id="KW-0238">DNA-binding</keyword>
<evidence type="ECO:0000256" key="1">
    <source>
        <dbReference type="ARBA" id="ARBA00023015"/>
    </source>
</evidence>
<dbReference type="GO" id="GO:0003677">
    <property type="term" value="F:DNA binding"/>
    <property type="evidence" value="ECO:0007669"/>
    <property type="project" value="UniProtKB-UniRule"/>
</dbReference>
<dbReference type="InterPro" id="IPR001647">
    <property type="entry name" value="HTH_TetR"/>
</dbReference>
<dbReference type="SUPFAM" id="SSF48498">
    <property type="entry name" value="Tetracyclin repressor-like, C-terminal domain"/>
    <property type="match status" value="1"/>
</dbReference>
<keyword evidence="1" id="KW-0805">Transcription regulation</keyword>
<dbReference type="Proteomes" id="UP000249725">
    <property type="component" value="Unassembled WGS sequence"/>
</dbReference>
<keyword evidence="7" id="KW-1185">Reference proteome</keyword>
<proteinExistence type="predicted"/>
<keyword evidence="3" id="KW-0804">Transcription</keyword>
<dbReference type="EMBL" id="QFYR01000003">
    <property type="protein sequence ID" value="RAK52211.1"/>
    <property type="molecule type" value="Genomic_DNA"/>
</dbReference>
<reference evidence="7" key="1">
    <citation type="submission" date="2018-05" db="EMBL/GenBank/DDBJ databases">
        <authorList>
            <person name="Li X."/>
        </authorList>
    </citation>
    <scope>NUCLEOTIDE SEQUENCE [LARGE SCALE GENOMIC DNA]</scope>
    <source>
        <strain evidence="7">YIM 73061</strain>
    </source>
</reference>
<dbReference type="AlphaFoldDB" id="A0A328AC23"/>
<dbReference type="InterPro" id="IPR036271">
    <property type="entry name" value="Tet_transcr_reg_TetR-rel_C_sf"/>
</dbReference>
<feature type="DNA-binding region" description="H-T-H motif" evidence="4">
    <location>
        <begin position="24"/>
        <end position="43"/>
    </location>
</feature>
<dbReference type="InterPro" id="IPR011075">
    <property type="entry name" value="TetR_C"/>
</dbReference>
<name>A0A328AC23_9CAUL</name>
<organism evidence="6 7">
    <name type="scientific">Phenylobacterium deserti</name>
    <dbReference type="NCBI Taxonomy" id="1914756"/>
    <lineage>
        <taxon>Bacteria</taxon>
        <taxon>Pseudomonadati</taxon>
        <taxon>Pseudomonadota</taxon>
        <taxon>Alphaproteobacteria</taxon>
        <taxon>Caulobacterales</taxon>
        <taxon>Caulobacteraceae</taxon>
        <taxon>Phenylobacterium</taxon>
    </lineage>
</organism>
<evidence type="ECO:0000259" key="5">
    <source>
        <dbReference type="PROSITE" id="PS50977"/>
    </source>
</evidence>
<dbReference type="InterPro" id="IPR009057">
    <property type="entry name" value="Homeodomain-like_sf"/>
</dbReference>
<dbReference type="PROSITE" id="PS50977">
    <property type="entry name" value="HTH_TETR_2"/>
    <property type="match status" value="1"/>
</dbReference>
<gene>
    <name evidence="6" type="ORF">DJ018_13760</name>
</gene>
<dbReference type="SUPFAM" id="SSF46689">
    <property type="entry name" value="Homeodomain-like"/>
    <property type="match status" value="1"/>
</dbReference>
<comment type="caution">
    <text evidence="6">The sequence shown here is derived from an EMBL/GenBank/DDBJ whole genome shotgun (WGS) entry which is preliminary data.</text>
</comment>
<feature type="domain" description="HTH tetR-type" evidence="5">
    <location>
        <begin position="1"/>
        <end position="61"/>
    </location>
</feature>
<evidence type="ECO:0000313" key="7">
    <source>
        <dbReference type="Proteomes" id="UP000249725"/>
    </source>
</evidence>
<protein>
    <submittedName>
        <fullName evidence="6">TetR/AcrR family transcriptional regulator</fullName>
    </submittedName>
</protein>
<sequence>MSTADKLIGEAGRLIVNAGYNGFSYAHLAERLGIRKASIHHHFPSKVDLVVAVVEQQRTVIRQQIAALENDEPDAMAQLLAYVDYWKRCIEDQSEPFCLAGVLAVELPALPEDVGVAVRGHFNDLGEWLKRVMALGVRQGAIQLELEPETSAQFFQTAIYGAMVMARAYDDPGKFNFVVDAFLARMRTDRS</sequence>
<dbReference type="PANTHER" id="PTHR47506">
    <property type="entry name" value="TRANSCRIPTIONAL REGULATORY PROTEIN"/>
    <property type="match status" value="1"/>
</dbReference>
<evidence type="ECO:0000313" key="6">
    <source>
        <dbReference type="EMBL" id="RAK52211.1"/>
    </source>
</evidence>
<dbReference type="Pfam" id="PF00440">
    <property type="entry name" value="TetR_N"/>
    <property type="match status" value="1"/>
</dbReference>
<evidence type="ECO:0000256" key="4">
    <source>
        <dbReference type="PROSITE-ProRule" id="PRU00335"/>
    </source>
</evidence>
<dbReference type="PANTHER" id="PTHR47506:SF6">
    <property type="entry name" value="HTH-TYPE TRANSCRIPTIONAL REPRESSOR NEMR"/>
    <property type="match status" value="1"/>
</dbReference>
<accession>A0A328AC23</accession>
<dbReference type="PRINTS" id="PR00455">
    <property type="entry name" value="HTHTETR"/>
</dbReference>
<dbReference type="RefSeq" id="WP_111515535.1">
    <property type="nucleotide sequence ID" value="NZ_QFYR01000003.1"/>
</dbReference>
<evidence type="ECO:0000256" key="2">
    <source>
        <dbReference type="ARBA" id="ARBA00023125"/>
    </source>
</evidence>
<dbReference type="OrthoDB" id="9809772at2"/>
<evidence type="ECO:0000256" key="3">
    <source>
        <dbReference type="ARBA" id="ARBA00023163"/>
    </source>
</evidence>
<dbReference type="Gene3D" id="1.10.357.10">
    <property type="entry name" value="Tetracycline Repressor, domain 2"/>
    <property type="match status" value="1"/>
</dbReference>